<dbReference type="InterPro" id="IPR023393">
    <property type="entry name" value="START-like_dom_sf"/>
</dbReference>
<accession>A0A1T4VRS5</accession>
<dbReference type="AlphaFoldDB" id="A0A1T4VRS5"/>
<protein>
    <submittedName>
        <fullName evidence="2">Polyketide cyclase / dehydrase and lipid transport</fullName>
    </submittedName>
</protein>
<proteinExistence type="predicted"/>
<dbReference type="InterPro" id="IPR019587">
    <property type="entry name" value="Polyketide_cyclase/dehydratase"/>
</dbReference>
<dbReference type="SUPFAM" id="SSF55961">
    <property type="entry name" value="Bet v1-like"/>
    <property type="match status" value="1"/>
</dbReference>
<organism evidence="2 3">
    <name type="scientific">Thiothrix eikelboomii</name>
    <dbReference type="NCBI Taxonomy" id="92487"/>
    <lineage>
        <taxon>Bacteria</taxon>
        <taxon>Pseudomonadati</taxon>
        <taxon>Pseudomonadota</taxon>
        <taxon>Gammaproteobacteria</taxon>
        <taxon>Thiotrichales</taxon>
        <taxon>Thiotrichaceae</taxon>
        <taxon>Thiothrix</taxon>
    </lineage>
</organism>
<dbReference type="EMBL" id="FUYB01000001">
    <property type="protein sequence ID" value="SKA67647.1"/>
    <property type="molecule type" value="Genomic_DNA"/>
</dbReference>
<gene>
    <name evidence="2" type="ORF">SAMN02745130_00077</name>
</gene>
<keyword evidence="1" id="KW-0812">Transmembrane</keyword>
<dbReference type="Proteomes" id="UP000190460">
    <property type="component" value="Unassembled WGS sequence"/>
</dbReference>
<dbReference type="STRING" id="92487.SAMN02745130_00077"/>
<sequence length="167" mass="18927">MEPMLLWILVSILVLLILVPFLIGLLLSPYQRATRVELVKAPINDTWGTLSDLSRQTEWRSDLKSVQLKDDDEGMRWIESLAQGGKVTARKQKEVLNKELVVQLSKGAQVIGTREAVLSAVPGGTRITFTETAVTKNPWQRLNMHMGSKVDKHLQSYIEQFKARFAR</sequence>
<feature type="transmembrane region" description="Helical" evidence="1">
    <location>
        <begin position="6"/>
        <end position="27"/>
    </location>
</feature>
<keyword evidence="1" id="KW-1133">Transmembrane helix</keyword>
<evidence type="ECO:0000313" key="3">
    <source>
        <dbReference type="Proteomes" id="UP000190460"/>
    </source>
</evidence>
<evidence type="ECO:0000256" key="1">
    <source>
        <dbReference type="SAM" id="Phobius"/>
    </source>
</evidence>
<dbReference type="Gene3D" id="3.30.530.20">
    <property type="match status" value="1"/>
</dbReference>
<name>A0A1T4VRS5_9GAMM</name>
<dbReference type="Pfam" id="PF10604">
    <property type="entry name" value="Polyketide_cyc2"/>
    <property type="match status" value="1"/>
</dbReference>
<evidence type="ECO:0000313" key="2">
    <source>
        <dbReference type="EMBL" id="SKA67647.1"/>
    </source>
</evidence>
<keyword evidence="3" id="KW-1185">Reference proteome</keyword>
<reference evidence="2 3" key="1">
    <citation type="submission" date="2017-02" db="EMBL/GenBank/DDBJ databases">
        <authorList>
            <person name="Peterson S.W."/>
        </authorList>
    </citation>
    <scope>NUCLEOTIDE SEQUENCE [LARGE SCALE GENOMIC DNA]</scope>
    <source>
        <strain evidence="2 3">ATCC 49788</strain>
    </source>
</reference>
<keyword evidence="1" id="KW-0472">Membrane</keyword>